<evidence type="ECO:0000313" key="1">
    <source>
        <dbReference type="EMBL" id="NFV78757.1"/>
    </source>
</evidence>
<dbReference type="InterPro" id="IPR036105">
    <property type="entry name" value="DiNase_FeMo-co_biosyn_sf"/>
</dbReference>
<reference evidence="1 2" key="1">
    <citation type="submission" date="2020-02" db="EMBL/GenBank/DDBJ databases">
        <authorList>
            <person name="Dziuba M."/>
            <person name="Kuznetsov B."/>
            <person name="Mardanov A."/>
            <person name="Ravin N."/>
            <person name="Grouzdev D."/>
        </authorList>
    </citation>
    <scope>NUCLEOTIDE SEQUENCE [LARGE SCALE GENOMIC DNA]</scope>
    <source>
        <strain evidence="1 2">SpK</strain>
    </source>
</reference>
<protein>
    <submittedName>
        <fullName evidence="1">Nitrogen fixation protein</fullName>
    </submittedName>
</protein>
<accession>A0A7C9QRV5</accession>
<organism evidence="1 2">
    <name type="scientific">Magnetospirillum aberrantis SpK</name>
    <dbReference type="NCBI Taxonomy" id="908842"/>
    <lineage>
        <taxon>Bacteria</taxon>
        <taxon>Pseudomonadati</taxon>
        <taxon>Pseudomonadota</taxon>
        <taxon>Alphaproteobacteria</taxon>
        <taxon>Rhodospirillales</taxon>
        <taxon>Rhodospirillaceae</taxon>
        <taxon>Magnetospirillum</taxon>
    </lineage>
</organism>
<name>A0A7C9QRV5_9PROT</name>
<dbReference type="RefSeq" id="WP_163674002.1">
    <property type="nucleotide sequence ID" value="NZ_JAAIYP010000005.1"/>
</dbReference>
<dbReference type="SUPFAM" id="SSF53146">
    <property type="entry name" value="Nitrogenase accessory factor-like"/>
    <property type="match status" value="1"/>
</dbReference>
<dbReference type="Gene3D" id="3.30.420.130">
    <property type="entry name" value="Dinitrogenase iron-molybdenum cofactor biosynthesis domain"/>
    <property type="match status" value="1"/>
</dbReference>
<keyword evidence="2" id="KW-1185">Reference proteome</keyword>
<evidence type="ECO:0000313" key="2">
    <source>
        <dbReference type="Proteomes" id="UP000480684"/>
    </source>
</evidence>
<dbReference type="AlphaFoldDB" id="A0A7C9QRV5"/>
<proteinExistence type="predicted"/>
<dbReference type="EMBL" id="JAAIYP010000005">
    <property type="protein sequence ID" value="NFV78757.1"/>
    <property type="molecule type" value="Genomic_DNA"/>
</dbReference>
<gene>
    <name evidence="1" type="ORF">G4223_01320</name>
</gene>
<dbReference type="Proteomes" id="UP000480684">
    <property type="component" value="Unassembled WGS sequence"/>
</dbReference>
<comment type="caution">
    <text evidence="1">The sequence shown here is derived from an EMBL/GenBank/DDBJ whole genome shotgun (WGS) entry which is preliminary data.</text>
</comment>
<sequence length="113" mass="11956">MRIAVASQNLLTVTGHAGKTRSFIVYEAQSGQIPEQIGRLQLPAEQTIHNWSADAPHPLDSMDAIIVGSAGANFVAAMTRRGVETVITDATDPAAAVVAFMAGTLDRLPPHDH</sequence>